<sequence>MQPQHLIHTHMFGRKEYKIDKGRSFLSRIMEKNNPDCLYLILGANDLPVGWVHFPMAMTFYNKDNFNEWFDEEASCHAAWNKEKKLSTATLSTSFTKDTPGPGKRIKWSLLYACGHRCKPSSIGLLTRKRRTDPSTKHSDCITRMKVIKRAIDDIVKVEYTWKHDGHNPFSESKRKKFIRKKCIHPHMLEPFWGIFCINSRTWSGFIDQDRHFENNMDYFFLYHQLPASDDSKGDLDTKDGDLFNRAFMNRNFVFKAWRRQALVLQLEKIWIDLLMKKVNSTGKWLAPKLIWIGIDLTLSIEDCPAGSVTRIKSIGPYETPGSVEDFSKKFIPLLALVWQTKAIMNHTLETIIIGDEILLPSIDGPDPSAILPCDTQNIQYLFSAEINQIITQFIENASSQEFLLELLNKRIKRTGDDKANLMILTF</sequence>
<accession>A0AAD5L115</accession>
<dbReference type="AlphaFoldDB" id="A0AAD5L115"/>
<evidence type="ECO:0000313" key="2">
    <source>
        <dbReference type="Proteomes" id="UP001209540"/>
    </source>
</evidence>
<keyword evidence="2" id="KW-1185">Reference proteome</keyword>
<reference evidence="1" key="2">
    <citation type="submission" date="2023-02" db="EMBL/GenBank/DDBJ databases">
        <authorList>
            <consortium name="DOE Joint Genome Institute"/>
            <person name="Mondo S.J."/>
            <person name="Chang Y."/>
            <person name="Wang Y."/>
            <person name="Ahrendt S."/>
            <person name="Andreopoulos W."/>
            <person name="Barry K."/>
            <person name="Beard J."/>
            <person name="Benny G.L."/>
            <person name="Blankenship S."/>
            <person name="Bonito G."/>
            <person name="Cuomo C."/>
            <person name="Desiro A."/>
            <person name="Gervers K.A."/>
            <person name="Hundley H."/>
            <person name="Kuo A."/>
            <person name="LaButti K."/>
            <person name="Lang B.F."/>
            <person name="Lipzen A."/>
            <person name="O'Donnell K."/>
            <person name="Pangilinan J."/>
            <person name="Reynolds N."/>
            <person name="Sandor L."/>
            <person name="Smith M.W."/>
            <person name="Tsang A."/>
            <person name="Grigoriev I.V."/>
            <person name="Stajich J.E."/>
            <person name="Spatafora J.W."/>
        </authorList>
    </citation>
    <scope>NUCLEOTIDE SEQUENCE</scope>
    <source>
        <strain evidence="1">RSA 2281</strain>
    </source>
</reference>
<name>A0AAD5L115_9FUNG</name>
<gene>
    <name evidence="1" type="ORF">BDA99DRAFT_531732</name>
</gene>
<comment type="caution">
    <text evidence="1">The sequence shown here is derived from an EMBL/GenBank/DDBJ whole genome shotgun (WGS) entry which is preliminary data.</text>
</comment>
<dbReference type="EMBL" id="JAIXMP010000001">
    <property type="protein sequence ID" value="KAI9279002.1"/>
    <property type="molecule type" value="Genomic_DNA"/>
</dbReference>
<reference evidence="1" key="1">
    <citation type="journal article" date="2022" name="IScience">
        <title>Evolution of zygomycete secretomes and the origins of terrestrial fungal ecologies.</title>
        <authorList>
            <person name="Chang Y."/>
            <person name="Wang Y."/>
            <person name="Mondo S."/>
            <person name="Ahrendt S."/>
            <person name="Andreopoulos W."/>
            <person name="Barry K."/>
            <person name="Beard J."/>
            <person name="Benny G.L."/>
            <person name="Blankenship S."/>
            <person name="Bonito G."/>
            <person name="Cuomo C."/>
            <person name="Desiro A."/>
            <person name="Gervers K.A."/>
            <person name="Hundley H."/>
            <person name="Kuo A."/>
            <person name="LaButti K."/>
            <person name="Lang B.F."/>
            <person name="Lipzen A."/>
            <person name="O'Donnell K."/>
            <person name="Pangilinan J."/>
            <person name="Reynolds N."/>
            <person name="Sandor L."/>
            <person name="Smith M.E."/>
            <person name="Tsang A."/>
            <person name="Grigoriev I.V."/>
            <person name="Stajich J.E."/>
            <person name="Spatafora J.W."/>
        </authorList>
    </citation>
    <scope>NUCLEOTIDE SEQUENCE</scope>
    <source>
        <strain evidence="1">RSA 2281</strain>
    </source>
</reference>
<organism evidence="1 2">
    <name type="scientific">Phascolomyces articulosus</name>
    <dbReference type="NCBI Taxonomy" id="60185"/>
    <lineage>
        <taxon>Eukaryota</taxon>
        <taxon>Fungi</taxon>
        <taxon>Fungi incertae sedis</taxon>
        <taxon>Mucoromycota</taxon>
        <taxon>Mucoromycotina</taxon>
        <taxon>Mucoromycetes</taxon>
        <taxon>Mucorales</taxon>
        <taxon>Lichtheimiaceae</taxon>
        <taxon>Phascolomyces</taxon>
    </lineage>
</organism>
<dbReference type="Proteomes" id="UP001209540">
    <property type="component" value="Unassembled WGS sequence"/>
</dbReference>
<evidence type="ECO:0000313" key="1">
    <source>
        <dbReference type="EMBL" id="KAI9279002.1"/>
    </source>
</evidence>
<proteinExistence type="predicted"/>
<protein>
    <submittedName>
        <fullName evidence="1">Uncharacterized protein</fullName>
    </submittedName>
</protein>